<dbReference type="EMBL" id="LAZR01000215">
    <property type="protein sequence ID" value="KKN81401.1"/>
    <property type="molecule type" value="Genomic_DNA"/>
</dbReference>
<organism evidence="1">
    <name type="scientific">marine sediment metagenome</name>
    <dbReference type="NCBI Taxonomy" id="412755"/>
    <lineage>
        <taxon>unclassified sequences</taxon>
        <taxon>metagenomes</taxon>
        <taxon>ecological metagenomes</taxon>
    </lineage>
</organism>
<accession>A0A0F9W6W1</accession>
<reference evidence="1" key="1">
    <citation type="journal article" date="2015" name="Nature">
        <title>Complex archaea that bridge the gap between prokaryotes and eukaryotes.</title>
        <authorList>
            <person name="Spang A."/>
            <person name="Saw J.H."/>
            <person name="Jorgensen S.L."/>
            <person name="Zaremba-Niedzwiedzka K."/>
            <person name="Martijn J."/>
            <person name="Lind A.E."/>
            <person name="van Eijk R."/>
            <person name="Schleper C."/>
            <person name="Guy L."/>
            <person name="Ettema T.J."/>
        </authorList>
    </citation>
    <scope>NUCLEOTIDE SEQUENCE</scope>
</reference>
<gene>
    <name evidence="1" type="ORF">LCGC14_0320140</name>
</gene>
<dbReference type="AlphaFoldDB" id="A0A0F9W6W1"/>
<evidence type="ECO:0000313" key="1">
    <source>
        <dbReference type="EMBL" id="KKN81401.1"/>
    </source>
</evidence>
<protein>
    <submittedName>
        <fullName evidence="1">Uncharacterized protein</fullName>
    </submittedName>
</protein>
<sequence>MGCAKHPKAKLVRDPDDEAWTCGAIDRVDDGVDVECSVYVCPDHEGRDLVAHEVTQHVAVLICVKCHRKFTTYTDAGRAARDAEEAAQPLPTDVKIVREFLMPTTSEVVFAIRDLLAAKGPLAEGTVIVLAVGLIPKLYIFDTTTGAIIDHGDVEG</sequence>
<name>A0A0F9W6W1_9ZZZZ</name>
<comment type="caution">
    <text evidence="1">The sequence shown here is derived from an EMBL/GenBank/DDBJ whole genome shotgun (WGS) entry which is preliminary data.</text>
</comment>
<proteinExistence type="predicted"/>